<dbReference type="EMBL" id="JAUEDM010000009">
    <property type="protein sequence ID" value="KAK3312272.1"/>
    <property type="molecule type" value="Genomic_DNA"/>
</dbReference>
<dbReference type="AlphaFoldDB" id="A0AAE0LYD0"/>
<keyword evidence="3" id="KW-1185">Reference proteome</keyword>
<comment type="caution">
    <text evidence="2">The sequence shown here is derived from an EMBL/GenBank/DDBJ whole genome shotgun (WGS) entry which is preliminary data.</text>
</comment>
<evidence type="ECO:0000313" key="2">
    <source>
        <dbReference type="EMBL" id="KAK3312272.1"/>
    </source>
</evidence>
<evidence type="ECO:0000256" key="1">
    <source>
        <dbReference type="SAM" id="MobiDB-lite"/>
    </source>
</evidence>
<feature type="compositionally biased region" description="Gly residues" evidence="1">
    <location>
        <begin position="86"/>
        <end position="95"/>
    </location>
</feature>
<dbReference type="Proteomes" id="UP001283341">
    <property type="component" value="Unassembled WGS sequence"/>
</dbReference>
<evidence type="ECO:0000313" key="3">
    <source>
        <dbReference type="Proteomes" id="UP001283341"/>
    </source>
</evidence>
<feature type="compositionally biased region" description="Basic and acidic residues" evidence="1">
    <location>
        <begin position="123"/>
        <end position="138"/>
    </location>
</feature>
<protein>
    <submittedName>
        <fullName evidence="2">Uncharacterized protein</fullName>
    </submittedName>
</protein>
<sequence>MNRLASRIVSPSTTMSSSSRILSLSSRLYLNRPAAATEARTYGTTSAPKEAEEASAQSGGSRSKDAKETGESPTAGVVPDSLAEGGAKGRTGGGKPLKSSDHASPQPKINSFALPGDNATLTDEQKKEVDEHNRDFDKKHGKAEPASNDKVDKDFWSGQGGRETGNKKGP</sequence>
<feature type="compositionally biased region" description="Low complexity" evidence="1">
    <location>
        <begin position="1"/>
        <end position="28"/>
    </location>
</feature>
<reference evidence="2" key="1">
    <citation type="journal article" date="2023" name="Mol. Phylogenet. Evol.">
        <title>Genome-scale phylogeny and comparative genomics of the fungal order Sordariales.</title>
        <authorList>
            <person name="Hensen N."/>
            <person name="Bonometti L."/>
            <person name="Westerberg I."/>
            <person name="Brannstrom I.O."/>
            <person name="Guillou S."/>
            <person name="Cros-Aarteil S."/>
            <person name="Calhoun S."/>
            <person name="Haridas S."/>
            <person name="Kuo A."/>
            <person name="Mondo S."/>
            <person name="Pangilinan J."/>
            <person name="Riley R."/>
            <person name="LaButti K."/>
            <person name="Andreopoulos B."/>
            <person name="Lipzen A."/>
            <person name="Chen C."/>
            <person name="Yan M."/>
            <person name="Daum C."/>
            <person name="Ng V."/>
            <person name="Clum A."/>
            <person name="Steindorff A."/>
            <person name="Ohm R.A."/>
            <person name="Martin F."/>
            <person name="Silar P."/>
            <person name="Natvig D.O."/>
            <person name="Lalanne C."/>
            <person name="Gautier V."/>
            <person name="Ament-Velasquez S.L."/>
            <person name="Kruys A."/>
            <person name="Hutchinson M.I."/>
            <person name="Powell A.J."/>
            <person name="Barry K."/>
            <person name="Miller A.N."/>
            <person name="Grigoriev I.V."/>
            <person name="Debuchy R."/>
            <person name="Gladieux P."/>
            <person name="Hiltunen Thoren M."/>
            <person name="Johannesson H."/>
        </authorList>
    </citation>
    <scope>NUCLEOTIDE SEQUENCE</scope>
    <source>
        <strain evidence="2">CBS 118394</strain>
    </source>
</reference>
<proteinExistence type="predicted"/>
<organism evidence="2 3">
    <name type="scientific">Apodospora peruviana</name>
    <dbReference type="NCBI Taxonomy" id="516989"/>
    <lineage>
        <taxon>Eukaryota</taxon>
        <taxon>Fungi</taxon>
        <taxon>Dikarya</taxon>
        <taxon>Ascomycota</taxon>
        <taxon>Pezizomycotina</taxon>
        <taxon>Sordariomycetes</taxon>
        <taxon>Sordariomycetidae</taxon>
        <taxon>Sordariales</taxon>
        <taxon>Lasiosphaeriaceae</taxon>
        <taxon>Apodospora</taxon>
    </lineage>
</organism>
<gene>
    <name evidence="2" type="ORF">B0H66DRAFT_570355</name>
</gene>
<feature type="region of interest" description="Disordered" evidence="1">
    <location>
        <begin position="1"/>
        <end position="170"/>
    </location>
</feature>
<reference evidence="2" key="2">
    <citation type="submission" date="2023-06" db="EMBL/GenBank/DDBJ databases">
        <authorList>
            <consortium name="Lawrence Berkeley National Laboratory"/>
            <person name="Haridas S."/>
            <person name="Hensen N."/>
            <person name="Bonometti L."/>
            <person name="Westerberg I."/>
            <person name="Brannstrom I.O."/>
            <person name="Guillou S."/>
            <person name="Cros-Aarteil S."/>
            <person name="Calhoun S."/>
            <person name="Kuo A."/>
            <person name="Mondo S."/>
            <person name="Pangilinan J."/>
            <person name="Riley R."/>
            <person name="Labutti K."/>
            <person name="Andreopoulos B."/>
            <person name="Lipzen A."/>
            <person name="Chen C."/>
            <person name="Yanf M."/>
            <person name="Daum C."/>
            <person name="Ng V."/>
            <person name="Clum A."/>
            <person name="Steindorff A."/>
            <person name="Ohm R."/>
            <person name="Martin F."/>
            <person name="Silar P."/>
            <person name="Natvig D."/>
            <person name="Lalanne C."/>
            <person name="Gautier V."/>
            <person name="Ament-Velasquez S.L."/>
            <person name="Kruys A."/>
            <person name="Hutchinson M.I."/>
            <person name="Powell A.J."/>
            <person name="Barry K."/>
            <person name="Miller A.N."/>
            <person name="Grigoriev I.V."/>
            <person name="Debuchy R."/>
            <person name="Gladieux P."/>
            <person name="Thoren M.H."/>
            <person name="Johannesson H."/>
        </authorList>
    </citation>
    <scope>NUCLEOTIDE SEQUENCE</scope>
    <source>
        <strain evidence="2">CBS 118394</strain>
    </source>
</reference>
<name>A0AAE0LYD0_9PEZI</name>
<accession>A0AAE0LYD0</accession>